<evidence type="ECO:0000313" key="1">
    <source>
        <dbReference type="EMBL" id="MFD1744052.1"/>
    </source>
</evidence>
<proteinExistence type="predicted"/>
<comment type="caution">
    <text evidence="1">The sequence shown here is derived from an EMBL/GenBank/DDBJ whole genome shotgun (WGS) entry which is preliminary data.</text>
</comment>
<sequence length="139" mass="15075">MAWTSRDFSVAEAAQCVGLHRTHLDVIISRANPLATLFSEKRKGRRWFSVRDITVLRIAYELERAGRAWNTAIAQAFEHTGTQPPPDALLVVPVASVSATSGRVLTGLPDPLPSSSFITVPIGRIAAEIMEAIDALAIQ</sequence>
<keyword evidence="2" id="KW-1185">Reference proteome</keyword>
<reference evidence="2" key="1">
    <citation type="journal article" date="2019" name="Int. J. Syst. Evol. Microbiol.">
        <title>The Global Catalogue of Microorganisms (GCM) 10K type strain sequencing project: providing services to taxonomists for standard genome sequencing and annotation.</title>
        <authorList>
            <consortium name="The Broad Institute Genomics Platform"/>
            <consortium name="The Broad Institute Genome Sequencing Center for Infectious Disease"/>
            <person name="Wu L."/>
            <person name="Ma J."/>
        </authorList>
    </citation>
    <scope>NUCLEOTIDE SEQUENCE [LARGE SCALE GENOMIC DNA]</scope>
    <source>
        <strain evidence="2">CG52</strain>
    </source>
</reference>
<name>A0ABW4LXY8_9HYPH</name>
<protein>
    <recommendedName>
        <fullName evidence="3">MerR family transcriptional regulator</fullName>
    </recommendedName>
</protein>
<dbReference type="RefSeq" id="WP_377395320.1">
    <property type="nucleotide sequence ID" value="NZ_JBHUEQ010000003.1"/>
</dbReference>
<evidence type="ECO:0008006" key="3">
    <source>
        <dbReference type="Google" id="ProtNLM"/>
    </source>
</evidence>
<dbReference type="Proteomes" id="UP001597322">
    <property type="component" value="Unassembled WGS sequence"/>
</dbReference>
<dbReference type="EMBL" id="JBHUEQ010000003">
    <property type="protein sequence ID" value="MFD1744052.1"/>
    <property type="molecule type" value="Genomic_DNA"/>
</dbReference>
<accession>A0ABW4LXY8</accession>
<gene>
    <name evidence="1" type="ORF">ACFSE1_01125</name>
</gene>
<evidence type="ECO:0000313" key="2">
    <source>
        <dbReference type="Proteomes" id="UP001597322"/>
    </source>
</evidence>
<organism evidence="1 2">
    <name type="scientific">Rhizobium helianthi</name>
    <dbReference type="NCBI Taxonomy" id="1132695"/>
    <lineage>
        <taxon>Bacteria</taxon>
        <taxon>Pseudomonadati</taxon>
        <taxon>Pseudomonadota</taxon>
        <taxon>Alphaproteobacteria</taxon>
        <taxon>Hyphomicrobiales</taxon>
        <taxon>Rhizobiaceae</taxon>
        <taxon>Rhizobium/Agrobacterium group</taxon>
        <taxon>Rhizobium</taxon>
    </lineage>
</organism>